<gene>
    <name evidence="8" type="ORF">SAMN05421790_11271</name>
</gene>
<dbReference type="GO" id="GO:0006508">
    <property type="term" value="P:proteolysis"/>
    <property type="evidence" value="ECO:0007669"/>
    <property type="project" value="UniProtKB-KW"/>
</dbReference>
<feature type="region of interest" description="Disordered" evidence="5">
    <location>
        <begin position="52"/>
        <end position="97"/>
    </location>
</feature>
<dbReference type="GO" id="GO:0008234">
    <property type="term" value="F:cysteine-type peptidase activity"/>
    <property type="evidence" value="ECO:0007669"/>
    <property type="project" value="UniProtKB-KW"/>
</dbReference>
<keyword evidence="6" id="KW-0732">Signal</keyword>
<feature type="compositionally biased region" description="Low complexity" evidence="5">
    <location>
        <begin position="64"/>
        <end position="86"/>
    </location>
</feature>
<comment type="similarity">
    <text evidence="1">Belongs to the peptidase C40 family.</text>
</comment>
<evidence type="ECO:0000259" key="7">
    <source>
        <dbReference type="PROSITE" id="PS51935"/>
    </source>
</evidence>
<dbReference type="InterPro" id="IPR051202">
    <property type="entry name" value="Peptidase_C40"/>
</dbReference>
<dbReference type="EMBL" id="FTOD01000012">
    <property type="protein sequence ID" value="SIT09458.1"/>
    <property type="molecule type" value="Genomic_DNA"/>
</dbReference>
<proteinExistence type="inferred from homology"/>
<evidence type="ECO:0000313" key="8">
    <source>
        <dbReference type="EMBL" id="SIT09458.1"/>
    </source>
</evidence>
<dbReference type="SUPFAM" id="SSF54001">
    <property type="entry name" value="Cysteine proteinases"/>
    <property type="match status" value="1"/>
</dbReference>
<evidence type="ECO:0000256" key="1">
    <source>
        <dbReference type="ARBA" id="ARBA00007074"/>
    </source>
</evidence>
<evidence type="ECO:0000313" key="9">
    <source>
        <dbReference type="Proteomes" id="UP000186795"/>
    </source>
</evidence>
<evidence type="ECO:0000256" key="4">
    <source>
        <dbReference type="ARBA" id="ARBA00022807"/>
    </source>
</evidence>
<protein>
    <submittedName>
        <fullName evidence="8">Cell wall-associated hydrolase, NlpC family</fullName>
    </submittedName>
</protein>
<name>A0A1N7PFW2_9BACL</name>
<keyword evidence="9" id="KW-1185">Reference proteome</keyword>
<evidence type="ECO:0000256" key="5">
    <source>
        <dbReference type="SAM" id="MobiDB-lite"/>
    </source>
</evidence>
<dbReference type="RefSeq" id="WP_052528753.1">
    <property type="nucleotide sequence ID" value="NZ_CP048103.1"/>
</dbReference>
<dbReference type="InterPro" id="IPR000064">
    <property type="entry name" value="NLP_P60_dom"/>
</dbReference>
<feature type="compositionally biased region" description="Polar residues" evidence="5">
    <location>
        <begin position="87"/>
        <end position="96"/>
    </location>
</feature>
<feature type="domain" description="NlpC/P60" evidence="7">
    <location>
        <begin position="94"/>
        <end position="218"/>
    </location>
</feature>
<evidence type="ECO:0000256" key="6">
    <source>
        <dbReference type="SAM" id="SignalP"/>
    </source>
</evidence>
<dbReference type="PANTHER" id="PTHR47053:SF1">
    <property type="entry name" value="MUREIN DD-ENDOPEPTIDASE MEPH-RELATED"/>
    <property type="match status" value="1"/>
</dbReference>
<organism evidence="8 9">
    <name type="scientific">Kroppenstedtia eburnea</name>
    <dbReference type="NCBI Taxonomy" id="714067"/>
    <lineage>
        <taxon>Bacteria</taxon>
        <taxon>Bacillati</taxon>
        <taxon>Bacillota</taxon>
        <taxon>Bacilli</taxon>
        <taxon>Bacillales</taxon>
        <taxon>Thermoactinomycetaceae</taxon>
        <taxon>Kroppenstedtia</taxon>
    </lineage>
</organism>
<sequence length="218" mass="23599">MRNTKILKKVMLTSTALLLMGTVAPAAGQAHAASANVQSIFKQVGLKYNSGKTVKKESKQTAKKPATSKPQSSQPSQPSNTSSNAQKPSQGQNSSFGDKIIATGEKYMGTPYRLGANYAKEGKFDCSAFTQHVFKQNGINLPRSSRSQSKVGVDVPRNQLQKGDLLFFKLRGKSQIGHVAIYAGNGKVLHTWGPGGVRYDKLSTPWLDQGFVKATRVR</sequence>
<accession>A0A1N7PFW2</accession>
<dbReference type="Proteomes" id="UP000186795">
    <property type="component" value="Unassembled WGS sequence"/>
</dbReference>
<dbReference type="PROSITE" id="PS51935">
    <property type="entry name" value="NLPC_P60"/>
    <property type="match status" value="1"/>
</dbReference>
<feature type="signal peptide" evidence="6">
    <location>
        <begin position="1"/>
        <end position="32"/>
    </location>
</feature>
<dbReference type="Pfam" id="PF00877">
    <property type="entry name" value="NLPC_P60"/>
    <property type="match status" value="1"/>
</dbReference>
<reference evidence="9" key="1">
    <citation type="submission" date="2017-01" db="EMBL/GenBank/DDBJ databases">
        <authorList>
            <person name="Varghese N."/>
            <person name="Submissions S."/>
        </authorList>
    </citation>
    <scope>NUCLEOTIDE SEQUENCE [LARGE SCALE GENOMIC DNA]</scope>
    <source>
        <strain evidence="9">DSM 45196</strain>
    </source>
</reference>
<evidence type="ECO:0000256" key="3">
    <source>
        <dbReference type="ARBA" id="ARBA00022801"/>
    </source>
</evidence>
<evidence type="ECO:0000256" key="2">
    <source>
        <dbReference type="ARBA" id="ARBA00022670"/>
    </source>
</evidence>
<dbReference type="InterPro" id="IPR038765">
    <property type="entry name" value="Papain-like_cys_pep_sf"/>
</dbReference>
<keyword evidence="4" id="KW-0788">Thiol protease</keyword>
<keyword evidence="2" id="KW-0645">Protease</keyword>
<dbReference type="Gene3D" id="3.90.1720.10">
    <property type="entry name" value="endopeptidase domain like (from Nostoc punctiforme)"/>
    <property type="match status" value="1"/>
</dbReference>
<dbReference type="PANTHER" id="PTHR47053">
    <property type="entry name" value="MUREIN DD-ENDOPEPTIDASE MEPH-RELATED"/>
    <property type="match status" value="1"/>
</dbReference>
<keyword evidence="3 8" id="KW-0378">Hydrolase</keyword>
<feature type="chain" id="PRO_5009943825" evidence="6">
    <location>
        <begin position="33"/>
        <end position="218"/>
    </location>
</feature>
<dbReference type="AlphaFoldDB" id="A0A1N7PFW2"/>